<keyword evidence="9" id="KW-0408">Iron</keyword>
<comment type="cofactor">
    <cofactor evidence="1">
        <name>heme b</name>
        <dbReference type="ChEBI" id="CHEBI:60344"/>
    </cofactor>
</comment>
<dbReference type="GO" id="GO:0046872">
    <property type="term" value="F:metal ion binding"/>
    <property type="evidence" value="ECO:0007669"/>
    <property type="project" value="UniProtKB-KW"/>
</dbReference>
<evidence type="ECO:0000256" key="7">
    <source>
        <dbReference type="ARBA" id="ARBA00022723"/>
    </source>
</evidence>
<dbReference type="InterPro" id="IPR012292">
    <property type="entry name" value="Globin/Proto"/>
</dbReference>
<organism evidence="18 19">
    <name type="scientific">Frankia alni (strain DSM 45986 / CECT 9034 / ACN14a)</name>
    <dbReference type="NCBI Taxonomy" id="326424"/>
    <lineage>
        <taxon>Bacteria</taxon>
        <taxon>Bacillati</taxon>
        <taxon>Actinomycetota</taxon>
        <taxon>Actinomycetes</taxon>
        <taxon>Frankiales</taxon>
        <taxon>Frankiaceae</taxon>
        <taxon>Frankia</taxon>
    </lineage>
</organism>
<evidence type="ECO:0000259" key="16">
    <source>
        <dbReference type="PROSITE" id="PS01033"/>
    </source>
</evidence>
<dbReference type="InterPro" id="IPR009050">
    <property type="entry name" value="Globin-like_sf"/>
</dbReference>
<evidence type="ECO:0000256" key="6">
    <source>
        <dbReference type="ARBA" id="ARBA00022714"/>
    </source>
</evidence>
<keyword evidence="19" id="KW-1185">Reference proteome</keyword>
<evidence type="ECO:0000256" key="4">
    <source>
        <dbReference type="ARBA" id="ARBA00022617"/>
    </source>
</evidence>
<dbReference type="PANTHER" id="PTHR43396">
    <property type="entry name" value="FLAVOHEMOPROTEIN"/>
    <property type="match status" value="1"/>
</dbReference>
<comment type="similarity">
    <text evidence="14">Belongs to the globin family.</text>
</comment>
<evidence type="ECO:0000256" key="5">
    <source>
        <dbReference type="ARBA" id="ARBA00022621"/>
    </source>
</evidence>
<keyword evidence="4 14" id="KW-0349">Heme</keyword>
<accession>Q0RFT4</accession>
<name>Q0RFT4_FRAAA</name>
<evidence type="ECO:0000256" key="15">
    <source>
        <dbReference type="SAM" id="MobiDB-lite"/>
    </source>
</evidence>
<evidence type="ECO:0000256" key="10">
    <source>
        <dbReference type="ARBA" id="ARBA00023014"/>
    </source>
</evidence>
<feature type="domain" description="FAD-binding FR-type" evidence="17">
    <location>
        <begin position="182"/>
        <end position="292"/>
    </location>
</feature>
<keyword evidence="8" id="KW-0521">NADP</keyword>
<dbReference type="PROSITE" id="PS01033">
    <property type="entry name" value="GLOBIN"/>
    <property type="match status" value="1"/>
</dbReference>
<dbReference type="CDD" id="cd06184">
    <property type="entry name" value="flavohem_like_fad_nad_binding"/>
    <property type="match status" value="1"/>
</dbReference>
<dbReference type="GO" id="GO:0019825">
    <property type="term" value="F:oxygen binding"/>
    <property type="evidence" value="ECO:0007669"/>
    <property type="project" value="InterPro"/>
</dbReference>
<comment type="catalytic activity">
    <reaction evidence="12">
        <text>2 nitric oxide + NADH + 2 O2 = 2 nitrate + NAD(+) + H(+)</text>
        <dbReference type="Rhea" id="RHEA:19469"/>
        <dbReference type="ChEBI" id="CHEBI:15378"/>
        <dbReference type="ChEBI" id="CHEBI:15379"/>
        <dbReference type="ChEBI" id="CHEBI:16480"/>
        <dbReference type="ChEBI" id="CHEBI:17632"/>
        <dbReference type="ChEBI" id="CHEBI:57540"/>
        <dbReference type="ChEBI" id="CHEBI:57945"/>
        <dbReference type="EC" id="1.14.12.17"/>
    </reaction>
</comment>
<dbReference type="GO" id="GO:0046210">
    <property type="term" value="P:nitric oxide catabolic process"/>
    <property type="evidence" value="ECO:0007669"/>
    <property type="project" value="TreeGrafter"/>
</dbReference>
<feature type="domain" description="Globin" evidence="16">
    <location>
        <begin position="30"/>
        <end position="170"/>
    </location>
</feature>
<dbReference type="InterPro" id="IPR001433">
    <property type="entry name" value="OxRdtase_FAD/NAD-bd"/>
</dbReference>
<dbReference type="eggNOG" id="COG1018">
    <property type="taxonomic scope" value="Bacteria"/>
</dbReference>
<reference evidence="18 19" key="1">
    <citation type="journal article" date="2007" name="Genome Res.">
        <title>Genome characteristics of facultatively symbiotic Frankia sp. strains reflect host range and host plant biogeography.</title>
        <authorList>
            <person name="Normand P."/>
            <person name="Lapierre P."/>
            <person name="Tisa L.S."/>
            <person name="Gogarten J.P."/>
            <person name="Alloisio N."/>
            <person name="Bagnarol E."/>
            <person name="Bassi C.A."/>
            <person name="Berry A.M."/>
            <person name="Bickhart D.M."/>
            <person name="Choisne N."/>
            <person name="Couloux A."/>
            <person name="Cournoyer B."/>
            <person name="Cruveiller S."/>
            <person name="Daubin V."/>
            <person name="Demange N."/>
            <person name="Francino M.P."/>
            <person name="Goltsman E."/>
            <person name="Huang Y."/>
            <person name="Kopp O.R."/>
            <person name="Labarre L."/>
            <person name="Lapidus A."/>
            <person name="Lavire C."/>
            <person name="Marechal J."/>
            <person name="Martinez M."/>
            <person name="Mastronunzio J.E."/>
            <person name="Mullin B.C."/>
            <person name="Niemann J."/>
            <person name="Pujic P."/>
            <person name="Rawnsley T."/>
            <person name="Rouy Z."/>
            <person name="Schenowitz C."/>
            <person name="Sellstedt A."/>
            <person name="Tavares F."/>
            <person name="Tomkins J.P."/>
            <person name="Vallenet D."/>
            <person name="Valverde C."/>
            <person name="Wall L.G."/>
            <person name="Wang Y."/>
            <person name="Medigue C."/>
            <person name="Benson D.R."/>
        </authorList>
    </citation>
    <scope>NUCLEOTIDE SEQUENCE [LARGE SCALE GENOMIC DNA]</scope>
    <source>
        <strain evidence="19">DSM 45986 / CECT 9034 / ACN14a</strain>
    </source>
</reference>
<feature type="compositionally biased region" description="Low complexity" evidence="15">
    <location>
        <begin position="1"/>
        <end position="14"/>
    </location>
</feature>
<dbReference type="InterPro" id="IPR017938">
    <property type="entry name" value="Riboflavin_synthase-like_b-brl"/>
</dbReference>
<evidence type="ECO:0000256" key="3">
    <source>
        <dbReference type="ARBA" id="ARBA00012229"/>
    </source>
</evidence>
<dbReference type="GO" id="GO:0005344">
    <property type="term" value="F:oxygen carrier activity"/>
    <property type="evidence" value="ECO:0007669"/>
    <property type="project" value="UniProtKB-KW"/>
</dbReference>
<keyword evidence="14" id="KW-0813">Transport</keyword>
<evidence type="ECO:0000256" key="13">
    <source>
        <dbReference type="ARBA" id="ARBA00049433"/>
    </source>
</evidence>
<dbReference type="Pfam" id="PF00970">
    <property type="entry name" value="FAD_binding_6"/>
    <property type="match status" value="1"/>
</dbReference>
<dbReference type="SUPFAM" id="SSF52343">
    <property type="entry name" value="Ferredoxin reductase-like, C-terminal NADP-linked domain"/>
    <property type="match status" value="1"/>
</dbReference>
<gene>
    <name evidence="18" type="primary">hmpA</name>
    <name evidence="18" type="ordered locus">FRAAL5017</name>
</gene>
<evidence type="ECO:0000256" key="11">
    <source>
        <dbReference type="ARBA" id="ARBA00023027"/>
    </source>
</evidence>
<dbReference type="Gene3D" id="3.40.50.80">
    <property type="entry name" value="Nucleotide-binding domain of ferredoxin-NADP reductase (FNR) module"/>
    <property type="match status" value="1"/>
</dbReference>
<dbReference type="eggNOG" id="COG1017">
    <property type="taxonomic scope" value="Bacteria"/>
</dbReference>
<evidence type="ECO:0000256" key="14">
    <source>
        <dbReference type="RuleBase" id="RU000356"/>
    </source>
</evidence>
<dbReference type="Gene3D" id="2.40.30.10">
    <property type="entry name" value="Translation factors"/>
    <property type="match status" value="1"/>
</dbReference>
<dbReference type="Proteomes" id="UP000000657">
    <property type="component" value="Chromosome"/>
</dbReference>
<keyword evidence="7" id="KW-0479">Metal-binding</keyword>
<dbReference type="InterPro" id="IPR008333">
    <property type="entry name" value="Cbr1-like_FAD-bd_dom"/>
</dbReference>
<dbReference type="SUPFAM" id="SSF63380">
    <property type="entry name" value="Riboflavin synthase domain-like"/>
    <property type="match status" value="1"/>
</dbReference>
<evidence type="ECO:0000256" key="8">
    <source>
        <dbReference type="ARBA" id="ARBA00022857"/>
    </source>
</evidence>
<dbReference type="InterPro" id="IPR039261">
    <property type="entry name" value="FNR_nucleotide-bd"/>
</dbReference>
<evidence type="ECO:0000313" key="18">
    <source>
        <dbReference type="EMBL" id="CAJ63657.1"/>
    </source>
</evidence>
<feature type="compositionally biased region" description="Gly residues" evidence="15">
    <location>
        <begin position="371"/>
        <end position="386"/>
    </location>
</feature>
<dbReference type="InterPro" id="IPR017927">
    <property type="entry name" value="FAD-bd_FR_type"/>
</dbReference>
<dbReference type="EC" id="1.14.12.17" evidence="3"/>
<dbReference type="GO" id="GO:0071500">
    <property type="term" value="P:cellular response to nitrosative stress"/>
    <property type="evidence" value="ECO:0007669"/>
    <property type="project" value="TreeGrafter"/>
</dbReference>
<keyword evidence="11" id="KW-0520">NAD</keyword>
<evidence type="ECO:0000259" key="17">
    <source>
        <dbReference type="PROSITE" id="PS51384"/>
    </source>
</evidence>
<dbReference type="EMBL" id="CT573213">
    <property type="protein sequence ID" value="CAJ63657.1"/>
    <property type="molecule type" value="Genomic_DNA"/>
</dbReference>
<protein>
    <recommendedName>
        <fullName evidence="3">nitric oxide dioxygenase</fullName>
        <ecNumber evidence="3">1.14.12.17</ecNumber>
    </recommendedName>
</protein>
<keyword evidence="10" id="KW-0411">Iron-sulfur</keyword>
<evidence type="ECO:0000313" key="19">
    <source>
        <dbReference type="Proteomes" id="UP000000657"/>
    </source>
</evidence>
<dbReference type="GO" id="GO:0020037">
    <property type="term" value="F:heme binding"/>
    <property type="evidence" value="ECO:0007669"/>
    <property type="project" value="InterPro"/>
</dbReference>
<dbReference type="Gene3D" id="1.10.490.10">
    <property type="entry name" value="Globins"/>
    <property type="match status" value="1"/>
</dbReference>
<dbReference type="FunFam" id="1.10.490.10:FF:000003">
    <property type="entry name" value="Flavohemoprotein"/>
    <property type="match status" value="1"/>
</dbReference>
<evidence type="ECO:0000256" key="1">
    <source>
        <dbReference type="ARBA" id="ARBA00001970"/>
    </source>
</evidence>
<dbReference type="STRING" id="326424.FRAAL5017"/>
<keyword evidence="6" id="KW-0001">2Fe-2S</keyword>
<dbReference type="HOGENOM" id="CLU_003827_12_0_11"/>
<feature type="region of interest" description="Disordered" evidence="15">
    <location>
        <begin position="371"/>
        <end position="396"/>
    </location>
</feature>
<dbReference type="PANTHER" id="PTHR43396:SF3">
    <property type="entry name" value="FLAVOHEMOPROTEIN"/>
    <property type="match status" value="1"/>
</dbReference>
<dbReference type="SUPFAM" id="SSF46458">
    <property type="entry name" value="Globin-like"/>
    <property type="match status" value="1"/>
</dbReference>
<dbReference type="KEGG" id="fal:FRAAL5017"/>
<comment type="similarity">
    <text evidence="2">In the C-terminal section; belongs to the flavoprotein pyridine nucleotide cytochrome reductase family.</text>
</comment>
<comment type="catalytic activity">
    <reaction evidence="13">
        <text>2 nitric oxide + NADPH + 2 O2 = 2 nitrate + NADP(+) + H(+)</text>
        <dbReference type="Rhea" id="RHEA:19465"/>
        <dbReference type="ChEBI" id="CHEBI:15378"/>
        <dbReference type="ChEBI" id="CHEBI:15379"/>
        <dbReference type="ChEBI" id="CHEBI:16480"/>
        <dbReference type="ChEBI" id="CHEBI:17632"/>
        <dbReference type="ChEBI" id="CHEBI:57783"/>
        <dbReference type="ChEBI" id="CHEBI:58349"/>
        <dbReference type="EC" id="1.14.12.17"/>
    </reaction>
</comment>
<evidence type="ECO:0000256" key="9">
    <source>
        <dbReference type="ARBA" id="ARBA00023004"/>
    </source>
</evidence>
<evidence type="ECO:0000256" key="12">
    <source>
        <dbReference type="ARBA" id="ARBA00048649"/>
    </source>
</evidence>
<keyword evidence="18" id="KW-0560">Oxidoreductase</keyword>
<keyword evidence="5 14" id="KW-0561">Oxygen transport</keyword>
<sequence length="449" mass="46947">MPACSGAGRAAPRAPARRRAPASKSGGHPMLSERSAAVVGATAGVVAEHAVEITAAFYPRVFDAHPELLNLFNQGNQATGEQRQALAAAIVAYAGHLLAGPGSSSFAPVLRRIAHKHVSLGVRPEQYTIVGQHLLAAVGEVLGDAVTREVHDAWDEVYWLFATALIAEEGRISQRVGADPDRVWRPWRVTARTVATAEVISFDLVPAGPEPLPTFLAGQYVSVAVDLPGGGRQARQYSLSRAPGAGSLRITVRRVPGPAGAPAGAVSSHLHDQVKVGDILDVSPPTGDVTLATGADPLVLISAGIGVTPMIAMLGHTARLQPERPVVAVHADRSPDHHALRSEMLEMGALLRDFRLHTWYESGVGRPAGIGTATGTGATAGAGGSRGESRHSGTVDLDAVPLPDGARAYLCGPLPFLRDARAGLLRRGVPAQRIRYEVFGPDLWAGSPT</sequence>
<dbReference type="Pfam" id="PF00175">
    <property type="entry name" value="NAD_binding_1"/>
    <property type="match status" value="1"/>
</dbReference>
<dbReference type="InterPro" id="IPR000971">
    <property type="entry name" value="Globin"/>
</dbReference>
<evidence type="ECO:0000256" key="2">
    <source>
        <dbReference type="ARBA" id="ARBA00006401"/>
    </source>
</evidence>
<feature type="region of interest" description="Disordered" evidence="15">
    <location>
        <begin position="1"/>
        <end position="31"/>
    </location>
</feature>
<dbReference type="GO" id="GO:0051537">
    <property type="term" value="F:2 iron, 2 sulfur cluster binding"/>
    <property type="evidence" value="ECO:0007669"/>
    <property type="project" value="UniProtKB-KW"/>
</dbReference>
<dbReference type="PROSITE" id="PS51384">
    <property type="entry name" value="FAD_FR"/>
    <property type="match status" value="1"/>
</dbReference>
<proteinExistence type="inferred from homology"/>
<dbReference type="GO" id="GO:0008941">
    <property type="term" value="F:nitric oxide dioxygenase NAD(P)H activity"/>
    <property type="evidence" value="ECO:0007669"/>
    <property type="project" value="UniProtKB-EC"/>
</dbReference>
<dbReference type="GO" id="GO:0071949">
    <property type="term" value="F:FAD binding"/>
    <property type="evidence" value="ECO:0007669"/>
    <property type="project" value="TreeGrafter"/>
</dbReference>
<dbReference type="AlphaFoldDB" id="Q0RFT4"/>
<dbReference type="Pfam" id="PF00042">
    <property type="entry name" value="Globin"/>
    <property type="match status" value="1"/>
</dbReference>